<dbReference type="GO" id="GO:0033202">
    <property type="term" value="C:DNA helicase complex"/>
    <property type="evidence" value="ECO:0007669"/>
    <property type="project" value="TreeGrafter"/>
</dbReference>
<reference evidence="7" key="2">
    <citation type="journal article" date="2021" name="PeerJ">
        <title>Extensive microbial diversity within the chicken gut microbiome revealed by metagenomics and culture.</title>
        <authorList>
            <person name="Gilroy R."/>
            <person name="Ravi A."/>
            <person name="Getino M."/>
            <person name="Pursley I."/>
            <person name="Horton D.L."/>
            <person name="Alikhan N.F."/>
            <person name="Baker D."/>
            <person name="Gharbi K."/>
            <person name="Hall N."/>
            <person name="Watson M."/>
            <person name="Adriaenssens E.M."/>
            <person name="Foster-Nyarko E."/>
            <person name="Jarju S."/>
            <person name="Secka A."/>
            <person name="Antonio M."/>
            <person name="Oren A."/>
            <person name="Chaudhuri R.R."/>
            <person name="La Ragione R."/>
            <person name="Hildebrand F."/>
            <person name="Pallen M.J."/>
        </authorList>
    </citation>
    <scope>NUCLEOTIDE SEQUENCE</scope>
    <source>
        <strain evidence="7">CHK160-1198</strain>
    </source>
</reference>
<dbReference type="GO" id="GO:0043138">
    <property type="term" value="F:3'-5' DNA helicase activity"/>
    <property type="evidence" value="ECO:0007669"/>
    <property type="project" value="TreeGrafter"/>
</dbReference>
<keyword evidence="4 5" id="KW-0067">ATP-binding</keyword>
<evidence type="ECO:0000256" key="5">
    <source>
        <dbReference type="PROSITE-ProRule" id="PRU00560"/>
    </source>
</evidence>
<dbReference type="PANTHER" id="PTHR11070:SF48">
    <property type="entry name" value="ATP-DEPENDENT HELICASE_NUCLEASE SUBUNIT A"/>
    <property type="match status" value="1"/>
</dbReference>
<dbReference type="GO" id="GO:0016787">
    <property type="term" value="F:hydrolase activity"/>
    <property type="evidence" value="ECO:0007669"/>
    <property type="project" value="UniProtKB-UniRule"/>
</dbReference>
<feature type="binding site" evidence="5">
    <location>
        <begin position="25"/>
        <end position="32"/>
    </location>
    <ligand>
        <name>ATP</name>
        <dbReference type="ChEBI" id="CHEBI:30616"/>
    </ligand>
</feature>
<feature type="domain" description="UvrD-like helicase ATP-binding" evidence="6">
    <location>
        <begin position="4"/>
        <end position="261"/>
    </location>
</feature>
<evidence type="ECO:0000313" key="7">
    <source>
        <dbReference type="EMBL" id="HIU64688.1"/>
    </source>
</evidence>
<dbReference type="Proteomes" id="UP000824099">
    <property type="component" value="Unassembled WGS sequence"/>
</dbReference>
<keyword evidence="3 5" id="KW-0347">Helicase</keyword>
<evidence type="ECO:0000259" key="6">
    <source>
        <dbReference type="PROSITE" id="PS51198"/>
    </source>
</evidence>
<dbReference type="SUPFAM" id="SSF52540">
    <property type="entry name" value="P-loop containing nucleoside triphosphate hydrolases"/>
    <property type="match status" value="1"/>
</dbReference>
<dbReference type="Pfam" id="PF00580">
    <property type="entry name" value="UvrD-helicase"/>
    <property type="match status" value="1"/>
</dbReference>
<name>A0A9D1SM45_9FIRM</name>
<comment type="caution">
    <text evidence="7">The sequence shown here is derived from an EMBL/GenBank/DDBJ whole genome shotgun (WGS) entry which is preliminary data.</text>
</comment>
<keyword evidence="1 5" id="KW-0547">Nucleotide-binding</keyword>
<dbReference type="InterPro" id="IPR027417">
    <property type="entry name" value="P-loop_NTPase"/>
</dbReference>
<accession>A0A9D1SM45</accession>
<dbReference type="InterPro" id="IPR014016">
    <property type="entry name" value="UvrD-like_ATP-bd"/>
</dbReference>
<dbReference type="PROSITE" id="PS51198">
    <property type="entry name" value="UVRD_HELICASE_ATP_BIND"/>
    <property type="match status" value="1"/>
</dbReference>
<protein>
    <submittedName>
        <fullName evidence="7">UvrD-helicase domain-containing protein</fullName>
    </submittedName>
</protein>
<dbReference type="CDD" id="cd17932">
    <property type="entry name" value="DEXQc_UvrD"/>
    <property type="match status" value="1"/>
</dbReference>
<evidence type="ECO:0000256" key="2">
    <source>
        <dbReference type="ARBA" id="ARBA00022801"/>
    </source>
</evidence>
<organism evidence="7 8">
    <name type="scientific">Candidatus Avacidaminococcus intestinavium</name>
    <dbReference type="NCBI Taxonomy" id="2840684"/>
    <lineage>
        <taxon>Bacteria</taxon>
        <taxon>Bacillati</taxon>
        <taxon>Bacillota</taxon>
        <taxon>Negativicutes</taxon>
        <taxon>Acidaminococcales</taxon>
        <taxon>Acidaminococcaceae</taxon>
        <taxon>Acidaminococcaceae incertae sedis</taxon>
        <taxon>Candidatus Avacidaminococcus</taxon>
    </lineage>
</organism>
<evidence type="ECO:0000256" key="4">
    <source>
        <dbReference type="ARBA" id="ARBA00022840"/>
    </source>
</evidence>
<evidence type="ECO:0000256" key="1">
    <source>
        <dbReference type="ARBA" id="ARBA00022741"/>
    </source>
</evidence>
<evidence type="ECO:0000313" key="8">
    <source>
        <dbReference type="Proteomes" id="UP000824099"/>
    </source>
</evidence>
<sequence length="261" mass="29922">MMTNNFTVEQKKAITTIDSNLSVAAGAGSGKTRVLVERFINIIRVEKASADEILAITFTRKAAREMRERIRQSISSLVHEEETRSQYWQNQLRLLERAQINTIDSFCSRILKDNPVEAQMEPGISAAEDFELEEFYREELKTYLQVGLQSKDKALLSLLKEYGVTSLGKMLLSLVEKLPRIVEFGDLSEVYYEILEHHYATLREKIIITLDELEQIYPQIKKGSKHREQLDELFSVIELVKQAVHEADAAVLDKYVGQLKA</sequence>
<dbReference type="PANTHER" id="PTHR11070">
    <property type="entry name" value="UVRD / RECB / PCRA DNA HELICASE FAMILY MEMBER"/>
    <property type="match status" value="1"/>
</dbReference>
<dbReference type="GO" id="GO:0000725">
    <property type="term" value="P:recombinational repair"/>
    <property type="evidence" value="ECO:0007669"/>
    <property type="project" value="TreeGrafter"/>
</dbReference>
<dbReference type="EMBL" id="DVNI01000109">
    <property type="protein sequence ID" value="HIU64688.1"/>
    <property type="molecule type" value="Genomic_DNA"/>
</dbReference>
<reference evidence="7" key="1">
    <citation type="submission" date="2020-10" db="EMBL/GenBank/DDBJ databases">
        <authorList>
            <person name="Gilroy R."/>
        </authorList>
    </citation>
    <scope>NUCLEOTIDE SEQUENCE</scope>
    <source>
        <strain evidence="7">CHK160-1198</strain>
    </source>
</reference>
<dbReference type="GO" id="GO:0005829">
    <property type="term" value="C:cytosol"/>
    <property type="evidence" value="ECO:0007669"/>
    <property type="project" value="TreeGrafter"/>
</dbReference>
<keyword evidence="2 5" id="KW-0378">Hydrolase</keyword>
<dbReference type="InterPro" id="IPR000212">
    <property type="entry name" value="DNA_helicase_UvrD/REP"/>
</dbReference>
<feature type="non-terminal residue" evidence="7">
    <location>
        <position position="261"/>
    </location>
</feature>
<evidence type="ECO:0000256" key="3">
    <source>
        <dbReference type="ARBA" id="ARBA00022806"/>
    </source>
</evidence>
<dbReference type="AlphaFoldDB" id="A0A9D1SM45"/>
<dbReference type="GO" id="GO:0005524">
    <property type="term" value="F:ATP binding"/>
    <property type="evidence" value="ECO:0007669"/>
    <property type="project" value="UniProtKB-UniRule"/>
</dbReference>
<dbReference type="GO" id="GO:0003677">
    <property type="term" value="F:DNA binding"/>
    <property type="evidence" value="ECO:0007669"/>
    <property type="project" value="InterPro"/>
</dbReference>
<dbReference type="Gene3D" id="3.40.50.300">
    <property type="entry name" value="P-loop containing nucleotide triphosphate hydrolases"/>
    <property type="match status" value="1"/>
</dbReference>
<gene>
    <name evidence="7" type="ORF">IAB06_06620</name>
</gene>
<proteinExistence type="predicted"/>